<gene>
    <name evidence="3" type="ORF">E5162_01410</name>
</gene>
<evidence type="ECO:0000256" key="2">
    <source>
        <dbReference type="ARBA" id="ARBA00023002"/>
    </source>
</evidence>
<dbReference type="OrthoDB" id="198783at2"/>
<reference evidence="3 4" key="1">
    <citation type="journal article" date="2013" name="Int. J. Syst. Evol. Microbiol.">
        <title>Marinicauda pacifica gen. nov., sp. nov., a prosthecate alphaproteobacterium of the family Hyphomonadaceae isolated from deep seawater.</title>
        <authorList>
            <person name="Zhang X.Y."/>
            <person name="Li G.W."/>
            <person name="Wang C.S."/>
            <person name="Zhang Y.J."/>
            <person name="Xu X.W."/>
            <person name="Li H."/>
            <person name="Liu A."/>
            <person name="Liu C."/>
            <person name="Xie B.B."/>
            <person name="Qin Q.L."/>
            <person name="Xu Z."/>
            <person name="Chen X.L."/>
            <person name="Zhou B.C."/>
            <person name="Zhang Y.Z."/>
        </authorList>
    </citation>
    <scope>NUCLEOTIDE SEQUENCE [LARGE SCALE GENOMIC DNA]</scope>
    <source>
        <strain evidence="3 4">P-1 km-3</strain>
    </source>
</reference>
<dbReference type="EMBL" id="SRXV01000001">
    <property type="protein sequence ID" value="TGY93974.1"/>
    <property type="molecule type" value="Genomic_DNA"/>
</dbReference>
<dbReference type="PRINTS" id="PR00081">
    <property type="entry name" value="GDHRDH"/>
</dbReference>
<comment type="similarity">
    <text evidence="1">Belongs to the short-chain dehydrogenases/reductases (SDR) family.</text>
</comment>
<dbReference type="Gene3D" id="3.40.50.720">
    <property type="entry name" value="NAD(P)-binding Rossmann-like Domain"/>
    <property type="match status" value="1"/>
</dbReference>
<accession>A0A4S2HDA8</accession>
<dbReference type="PRINTS" id="PR00080">
    <property type="entry name" value="SDRFAMILY"/>
</dbReference>
<dbReference type="SUPFAM" id="SSF51735">
    <property type="entry name" value="NAD(P)-binding Rossmann-fold domains"/>
    <property type="match status" value="1"/>
</dbReference>
<dbReference type="PANTHER" id="PTHR24321:SF15">
    <property type="entry name" value="OXIDOREDUCTASE UCPA"/>
    <property type="match status" value="1"/>
</dbReference>
<name>A0A4S2HDA8_9PROT</name>
<dbReference type="RefSeq" id="WP_135943169.1">
    <property type="nucleotide sequence ID" value="NZ_BMEI01000001.1"/>
</dbReference>
<dbReference type="PANTHER" id="PTHR24321">
    <property type="entry name" value="DEHYDROGENASES, SHORT CHAIN"/>
    <property type="match status" value="1"/>
</dbReference>
<dbReference type="Pfam" id="PF13561">
    <property type="entry name" value="adh_short_C2"/>
    <property type="match status" value="1"/>
</dbReference>
<evidence type="ECO:0000313" key="3">
    <source>
        <dbReference type="EMBL" id="TGY93974.1"/>
    </source>
</evidence>
<dbReference type="AlphaFoldDB" id="A0A4S2HDA8"/>
<proteinExistence type="inferred from homology"/>
<sequence length="271" mass="28317">MSRLSNQIALVTGAANGIGYAIAAAFLREGATVILTDIDEEALTQSVAGLGGAAHSRQLDVRSESDWAACAGWVRERFGGLDCLVNNAGITGFIETSGPHDPEHLDMESWRAVHETNTHGTALGCKYAIRLMKHREAGSIINIASRSGVVGIPRAAAYAASKAAVRNHTKSVALYCAEEGYPIRCNALLPAAICTGMWEAMLPPPGETREAMTSALIADVPLRRWGQPGDVAEAAVYLATPGSAYVTGTELHIDGGLLAGSAAPPRPASET</sequence>
<keyword evidence="2" id="KW-0560">Oxidoreductase</keyword>
<evidence type="ECO:0000313" key="4">
    <source>
        <dbReference type="Proteomes" id="UP000305451"/>
    </source>
</evidence>
<dbReference type="GO" id="GO:0016491">
    <property type="term" value="F:oxidoreductase activity"/>
    <property type="evidence" value="ECO:0007669"/>
    <property type="project" value="UniProtKB-KW"/>
</dbReference>
<dbReference type="InterPro" id="IPR036291">
    <property type="entry name" value="NAD(P)-bd_dom_sf"/>
</dbReference>
<organism evidence="3 4">
    <name type="scientific">Marinicauda pacifica</name>
    <dbReference type="NCBI Taxonomy" id="1133559"/>
    <lineage>
        <taxon>Bacteria</taxon>
        <taxon>Pseudomonadati</taxon>
        <taxon>Pseudomonadota</taxon>
        <taxon>Alphaproteobacteria</taxon>
        <taxon>Maricaulales</taxon>
        <taxon>Maricaulaceae</taxon>
        <taxon>Marinicauda</taxon>
    </lineage>
</organism>
<dbReference type="Proteomes" id="UP000305451">
    <property type="component" value="Unassembled WGS sequence"/>
</dbReference>
<evidence type="ECO:0000256" key="1">
    <source>
        <dbReference type="ARBA" id="ARBA00006484"/>
    </source>
</evidence>
<keyword evidence="4" id="KW-1185">Reference proteome</keyword>
<comment type="caution">
    <text evidence="3">The sequence shown here is derived from an EMBL/GenBank/DDBJ whole genome shotgun (WGS) entry which is preliminary data.</text>
</comment>
<dbReference type="InterPro" id="IPR002347">
    <property type="entry name" value="SDR_fam"/>
</dbReference>
<protein>
    <submittedName>
        <fullName evidence="3">SDR family oxidoreductase</fullName>
    </submittedName>
</protein>
<dbReference type="FunFam" id="3.40.50.720:FF:000084">
    <property type="entry name" value="Short-chain dehydrogenase reductase"/>
    <property type="match status" value="1"/>
</dbReference>